<dbReference type="PANTHER" id="PTHR44591:SF22">
    <property type="entry name" value="CHEY SUBFAMILY"/>
    <property type="match status" value="1"/>
</dbReference>
<evidence type="ECO:0000256" key="1">
    <source>
        <dbReference type="ARBA" id="ARBA00022553"/>
    </source>
</evidence>
<feature type="domain" description="Response regulatory" evidence="3">
    <location>
        <begin position="5"/>
        <end position="122"/>
    </location>
</feature>
<dbReference type="GO" id="GO:0000160">
    <property type="term" value="P:phosphorelay signal transduction system"/>
    <property type="evidence" value="ECO:0007669"/>
    <property type="project" value="InterPro"/>
</dbReference>
<dbReference type="Pfam" id="PF00072">
    <property type="entry name" value="Response_reg"/>
    <property type="match status" value="1"/>
</dbReference>
<protein>
    <submittedName>
        <fullName evidence="4">Response regulator</fullName>
    </submittedName>
</protein>
<dbReference type="InterPro" id="IPR050595">
    <property type="entry name" value="Bact_response_regulator"/>
</dbReference>
<keyword evidence="1 2" id="KW-0597">Phosphoprotein</keyword>
<accession>A0A951QCT5</accession>
<dbReference type="InterPro" id="IPR001789">
    <property type="entry name" value="Sig_transdc_resp-reg_receiver"/>
</dbReference>
<dbReference type="SMART" id="SM00448">
    <property type="entry name" value="REC"/>
    <property type="match status" value="1"/>
</dbReference>
<gene>
    <name evidence="4" type="ORF">KME15_12590</name>
</gene>
<proteinExistence type="predicted"/>
<dbReference type="CDD" id="cd17552">
    <property type="entry name" value="REC_RR468-like"/>
    <property type="match status" value="1"/>
</dbReference>
<dbReference type="PROSITE" id="PS50110">
    <property type="entry name" value="RESPONSE_REGULATORY"/>
    <property type="match status" value="1"/>
</dbReference>
<evidence type="ECO:0000313" key="5">
    <source>
        <dbReference type="Proteomes" id="UP000757435"/>
    </source>
</evidence>
<name>A0A951QCT5_9CYAN</name>
<dbReference type="Proteomes" id="UP000757435">
    <property type="component" value="Unassembled WGS sequence"/>
</dbReference>
<dbReference type="AlphaFoldDB" id="A0A951QCT5"/>
<evidence type="ECO:0000256" key="2">
    <source>
        <dbReference type="PROSITE-ProRule" id="PRU00169"/>
    </source>
</evidence>
<reference evidence="4" key="2">
    <citation type="journal article" date="2022" name="Microbiol. Resour. Announc.">
        <title>Metagenome Sequencing to Explore Phylogenomics of Terrestrial Cyanobacteria.</title>
        <authorList>
            <person name="Ward R.D."/>
            <person name="Stajich J.E."/>
            <person name="Johansen J.R."/>
            <person name="Huntemann M."/>
            <person name="Clum A."/>
            <person name="Foster B."/>
            <person name="Foster B."/>
            <person name="Roux S."/>
            <person name="Palaniappan K."/>
            <person name="Varghese N."/>
            <person name="Mukherjee S."/>
            <person name="Reddy T.B.K."/>
            <person name="Daum C."/>
            <person name="Copeland A."/>
            <person name="Chen I.A."/>
            <person name="Ivanova N.N."/>
            <person name="Kyrpides N.C."/>
            <person name="Shapiro N."/>
            <person name="Eloe-Fadrosh E.A."/>
            <person name="Pietrasiak N."/>
        </authorList>
    </citation>
    <scope>NUCLEOTIDE SEQUENCE</scope>
    <source>
        <strain evidence="4">UHER 2000/2452</strain>
    </source>
</reference>
<organism evidence="4 5">
    <name type="scientific">Drouetiella hepatica Uher 2000/2452</name>
    <dbReference type="NCBI Taxonomy" id="904376"/>
    <lineage>
        <taxon>Bacteria</taxon>
        <taxon>Bacillati</taxon>
        <taxon>Cyanobacteriota</taxon>
        <taxon>Cyanophyceae</taxon>
        <taxon>Oculatellales</taxon>
        <taxon>Oculatellaceae</taxon>
        <taxon>Drouetiella</taxon>
    </lineage>
</organism>
<dbReference type="Gene3D" id="3.40.50.2300">
    <property type="match status" value="1"/>
</dbReference>
<evidence type="ECO:0000259" key="3">
    <source>
        <dbReference type="PROSITE" id="PS50110"/>
    </source>
</evidence>
<evidence type="ECO:0000313" key="4">
    <source>
        <dbReference type="EMBL" id="MBW4659506.1"/>
    </source>
</evidence>
<feature type="modified residue" description="4-aspartylphosphate" evidence="2">
    <location>
        <position position="55"/>
    </location>
</feature>
<sequence length="126" mass="13898">MITPCILVIDDEEEIREVVRACLEDLGGWDVVTAASGKEGLMRAQTDRLDAILLDMSMPEMDGFDCFKLLQENPLTQPIPVILLTAKVLPNDQARFAQMGVAGVITKPFNPVVICDQVAKILNWSL</sequence>
<comment type="caution">
    <text evidence="4">The sequence shown here is derived from an EMBL/GenBank/DDBJ whole genome shotgun (WGS) entry which is preliminary data.</text>
</comment>
<dbReference type="EMBL" id="JAHHHD010000012">
    <property type="protein sequence ID" value="MBW4659506.1"/>
    <property type="molecule type" value="Genomic_DNA"/>
</dbReference>
<dbReference type="PANTHER" id="PTHR44591">
    <property type="entry name" value="STRESS RESPONSE REGULATOR PROTEIN 1"/>
    <property type="match status" value="1"/>
</dbReference>
<dbReference type="SUPFAM" id="SSF52172">
    <property type="entry name" value="CheY-like"/>
    <property type="match status" value="1"/>
</dbReference>
<reference evidence="4" key="1">
    <citation type="submission" date="2021-05" db="EMBL/GenBank/DDBJ databases">
        <authorList>
            <person name="Pietrasiak N."/>
            <person name="Ward R."/>
            <person name="Stajich J.E."/>
            <person name="Kurbessoian T."/>
        </authorList>
    </citation>
    <scope>NUCLEOTIDE SEQUENCE</scope>
    <source>
        <strain evidence="4">UHER 2000/2452</strain>
    </source>
</reference>
<dbReference type="InterPro" id="IPR011006">
    <property type="entry name" value="CheY-like_superfamily"/>
</dbReference>